<gene>
    <name evidence="1" type="ORF">GCM10007414_37680</name>
</gene>
<dbReference type="EMBL" id="BMDY01000036">
    <property type="protein sequence ID" value="GGB20733.1"/>
    <property type="molecule type" value="Genomic_DNA"/>
</dbReference>
<keyword evidence="2" id="KW-1185">Reference proteome</keyword>
<accession>A0ABQ1I7Q9</accession>
<dbReference type="Proteomes" id="UP000651977">
    <property type="component" value="Unassembled WGS sequence"/>
</dbReference>
<dbReference type="RefSeq" id="WP_055734044.1">
    <property type="nucleotide sequence ID" value="NZ_BMDY01000036.1"/>
</dbReference>
<organism evidence="1 2">
    <name type="scientific">Agarivorans gilvus</name>
    <dbReference type="NCBI Taxonomy" id="680279"/>
    <lineage>
        <taxon>Bacteria</taxon>
        <taxon>Pseudomonadati</taxon>
        <taxon>Pseudomonadota</taxon>
        <taxon>Gammaproteobacteria</taxon>
        <taxon>Alteromonadales</taxon>
        <taxon>Alteromonadaceae</taxon>
        <taxon>Agarivorans</taxon>
    </lineage>
</organism>
<sequence length="157" mass="17611">MILKKVKLLGSNEVMPLVEGCDGLPVLRVNNYALSVLKNKAAQSIKNDVRAVMHLEKWASKIGTSWREELSSTKAFPPARFTSLVIHLTYKSQDNNDAVTPLLPEPVGQDYFNHRLTTAAGYLEFNHDSVMISRKIRMMTLLPHSKSRYSKAISLIG</sequence>
<evidence type="ECO:0000313" key="1">
    <source>
        <dbReference type="EMBL" id="GGB20733.1"/>
    </source>
</evidence>
<comment type="caution">
    <text evidence="1">The sequence shown here is derived from an EMBL/GenBank/DDBJ whole genome shotgun (WGS) entry which is preliminary data.</text>
</comment>
<protein>
    <submittedName>
        <fullName evidence="1">Uncharacterized protein</fullName>
    </submittedName>
</protein>
<name>A0ABQ1I7Q9_9ALTE</name>
<reference evidence="2" key="1">
    <citation type="journal article" date="2019" name="Int. J. Syst. Evol. Microbiol.">
        <title>The Global Catalogue of Microorganisms (GCM) 10K type strain sequencing project: providing services to taxonomists for standard genome sequencing and annotation.</title>
        <authorList>
            <consortium name="The Broad Institute Genomics Platform"/>
            <consortium name="The Broad Institute Genome Sequencing Center for Infectious Disease"/>
            <person name="Wu L."/>
            <person name="Ma J."/>
        </authorList>
    </citation>
    <scope>NUCLEOTIDE SEQUENCE [LARGE SCALE GENOMIC DNA]</scope>
    <source>
        <strain evidence="2">CGMCC 1.10131</strain>
    </source>
</reference>
<proteinExistence type="predicted"/>
<evidence type="ECO:0000313" key="2">
    <source>
        <dbReference type="Proteomes" id="UP000651977"/>
    </source>
</evidence>